<keyword evidence="13" id="KW-1185">Reference proteome</keyword>
<evidence type="ECO:0000256" key="3">
    <source>
        <dbReference type="ARBA" id="ARBA00013007"/>
    </source>
</evidence>
<evidence type="ECO:0000256" key="4">
    <source>
        <dbReference type="ARBA" id="ARBA00022490"/>
    </source>
</evidence>
<dbReference type="NCBIfam" id="TIGR04384">
    <property type="entry name" value="putr_carbamoyl"/>
    <property type="match status" value="1"/>
</dbReference>
<dbReference type="InterPro" id="IPR006131">
    <property type="entry name" value="Asp_carbamoyltransf_Asp/Orn-bd"/>
</dbReference>
<sequence>MTVPLRHFIDTQDFTAAELLRIIDLIGLLKAADRAGACPRLLRRASLGMIFEEPSTRTRISFEVAMTKLGGHALYLKPGEIHLGARENIRDTAEVISRMVDVIEARVLKHQTVLDLAANSTVPVINGLTDYNHPTQALSDVFTMLEHCQPGKPRTDLRVTFVGDATNVCASLMMICTQMGMHFTHVAPKAYQAPPAWQAIARANVAAAGGSLTMTDDVGEAVRDADFIYTDLWWWIGQEAEIPERTKAFMPTYQVNAALLARAPAHAKFMHCLPASRGVEVTDAVMDGRQSIIYDQAENRLHTEKGLLAWFVAPRLKTATPELVAWHAGRIADFLAR</sequence>
<dbReference type="Proteomes" id="UP000297737">
    <property type="component" value="Unassembled WGS sequence"/>
</dbReference>
<evidence type="ECO:0000256" key="5">
    <source>
        <dbReference type="ARBA" id="ARBA00022679"/>
    </source>
</evidence>
<comment type="catalytic activity">
    <reaction evidence="7">
        <text>carbamoyl phosphate + L-ornithine = L-citrulline + phosphate + H(+)</text>
        <dbReference type="Rhea" id="RHEA:19513"/>
        <dbReference type="ChEBI" id="CHEBI:15378"/>
        <dbReference type="ChEBI" id="CHEBI:43474"/>
        <dbReference type="ChEBI" id="CHEBI:46911"/>
        <dbReference type="ChEBI" id="CHEBI:57743"/>
        <dbReference type="ChEBI" id="CHEBI:58228"/>
        <dbReference type="EC" id="2.1.3.3"/>
    </reaction>
</comment>
<evidence type="ECO:0000259" key="11">
    <source>
        <dbReference type="Pfam" id="PF02729"/>
    </source>
</evidence>
<evidence type="ECO:0000256" key="7">
    <source>
        <dbReference type="ARBA" id="ARBA00048772"/>
    </source>
</evidence>
<evidence type="ECO:0000259" key="10">
    <source>
        <dbReference type="Pfam" id="PF00185"/>
    </source>
</evidence>
<dbReference type="GO" id="GO:0019240">
    <property type="term" value="P:citrulline biosynthetic process"/>
    <property type="evidence" value="ECO:0007669"/>
    <property type="project" value="TreeGrafter"/>
</dbReference>
<dbReference type="PANTHER" id="PTHR45753">
    <property type="entry name" value="ORNITHINE CARBAMOYLTRANSFERASE, MITOCHONDRIAL"/>
    <property type="match status" value="1"/>
</dbReference>
<evidence type="ECO:0000256" key="6">
    <source>
        <dbReference type="ARBA" id="ARBA00023115"/>
    </source>
</evidence>
<dbReference type="InterPro" id="IPR006132">
    <property type="entry name" value="Asp/Orn_carbamoyltranf_P-bd"/>
</dbReference>
<evidence type="ECO:0000256" key="9">
    <source>
        <dbReference type="RuleBase" id="RU003634"/>
    </source>
</evidence>
<dbReference type="FunFam" id="3.40.50.1370:FF:000008">
    <property type="entry name" value="Ornithine carbamoyltransferase"/>
    <property type="match status" value="1"/>
</dbReference>
<dbReference type="InterPro" id="IPR036901">
    <property type="entry name" value="Asp/Orn_carbamoylTrfase_sf"/>
</dbReference>
<dbReference type="Pfam" id="PF02729">
    <property type="entry name" value="OTCace_N"/>
    <property type="match status" value="1"/>
</dbReference>
<dbReference type="PANTHER" id="PTHR45753:SF3">
    <property type="entry name" value="ORNITHINE TRANSCARBAMYLASE, MITOCHONDRIAL"/>
    <property type="match status" value="1"/>
</dbReference>
<evidence type="ECO:0000313" key="13">
    <source>
        <dbReference type="Proteomes" id="UP000297737"/>
    </source>
</evidence>
<evidence type="ECO:0000256" key="1">
    <source>
        <dbReference type="ARBA" id="ARBA00003822"/>
    </source>
</evidence>
<dbReference type="InterPro" id="IPR024903">
    <property type="entry name" value="PtcA"/>
</dbReference>
<protein>
    <recommendedName>
        <fullName evidence="3 8">Ornithine carbamoyltransferase</fullName>
        <ecNumber evidence="3 8">2.1.3.3</ecNumber>
    </recommendedName>
</protein>
<dbReference type="OrthoDB" id="9802587at2"/>
<dbReference type="PRINTS" id="PR00102">
    <property type="entry name" value="OTCASE"/>
</dbReference>
<dbReference type="EMBL" id="SIHO01000001">
    <property type="protein sequence ID" value="TFU05875.1"/>
    <property type="molecule type" value="Genomic_DNA"/>
</dbReference>
<keyword evidence="6" id="KW-0620">Polyamine biosynthesis</keyword>
<feature type="domain" description="Aspartate/ornithine carbamoyltransferase Asp/Orn-binding" evidence="10">
    <location>
        <begin position="156"/>
        <end position="310"/>
    </location>
</feature>
<name>A0A4Y9EQJ5_9SPHN</name>
<evidence type="ECO:0000256" key="8">
    <source>
        <dbReference type="NCBIfam" id="TIGR00658"/>
    </source>
</evidence>
<dbReference type="Pfam" id="PF00185">
    <property type="entry name" value="OTCace"/>
    <property type="match status" value="1"/>
</dbReference>
<keyword evidence="5 9" id="KW-0808">Transferase</keyword>
<dbReference type="NCBIfam" id="NF001986">
    <property type="entry name" value="PRK00779.1"/>
    <property type="match status" value="1"/>
</dbReference>
<accession>A0A4Y9EQJ5</accession>
<gene>
    <name evidence="12" type="primary">ptcA</name>
    <name evidence="12" type="ORF">EUV02_02285</name>
</gene>
<dbReference type="PRINTS" id="PR00100">
    <property type="entry name" value="AOTCASE"/>
</dbReference>
<dbReference type="InterPro" id="IPR006130">
    <property type="entry name" value="Asp/Orn_carbamoylTrfase"/>
</dbReference>
<dbReference type="SUPFAM" id="SSF53671">
    <property type="entry name" value="Aspartate/ornithine carbamoyltransferase"/>
    <property type="match status" value="1"/>
</dbReference>
<organism evidence="12 13">
    <name type="scientific">Glacieibacterium arshaanense</name>
    <dbReference type="NCBI Taxonomy" id="2511025"/>
    <lineage>
        <taxon>Bacteria</taxon>
        <taxon>Pseudomonadati</taxon>
        <taxon>Pseudomonadota</taxon>
        <taxon>Alphaproteobacteria</taxon>
        <taxon>Sphingomonadales</taxon>
        <taxon>Sphingosinicellaceae</taxon>
        <taxon>Glacieibacterium</taxon>
    </lineage>
</organism>
<dbReference type="Gene3D" id="3.40.50.1370">
    <property type="entry name" value="Aspartate/ornithine carbamoyltransferase"/>
    <property type="match status" value="2"/>
</dbReference>
<comment type="caution">
    <text evidence="12">The sequence shown here is derived from an EMBL/GenBank/DDBJ whole genome shotgun (WGS) entry which is preliminary data.</text>
</comment>
<dbReference type="EC" id="2.1.3.3" evidence="3 8"/>
<proteinExistence type="inferred from homology"/>
<dbReference type="AlphaFoldDB" id="A0A4Y9EQJ5"/>
<dbReference type="NCBIfam" id="TIGR00658">
    <property type="entry name" value="orni_carb_tr"/>
    <property type="match status" value="1"/>
</dbReference>
<dbReference type="GO" id="GO:0050231">
    <property type="term" value="F:putrescine carbamoyltransferase activity"/>
    <property type="evidence" value="ECO:0007669"/>
    <property type="project" value="InterPro"/>
</dbReference>
<evidence type="ECO:0000256" key="2">
    <source>
        <dbReference type="ARBA" id="ARBA00007805"/>
    </source>
</evidence>
<dbReference type="GO" id="GO:0033390">
    <property type="term" value="P:putrescine biosynthetic process from arginine via N-carbamoylputrescine"/>
    <property type="evidence" value="ECO:0007669"/>
    <property type="project" value="InterPro"/>
</dbReference>
<feature type="domain" description="Aspartate/ornithine carbamoyltransferase carbamoyl-P binding" evidence="11">
    <location>
        <begin position="6"/>
        <end position="146"/>
    </location>
</feature>
<reference evidence="12 13" key="1">
    <citation type="submission" date="2019-02" db="EMBL/GenBank/DDBJ databases">
        <title>Polymorphobacter sp. isolated from the lake at the Tibet of China.</title>
        <authorList>
            <person name="Li A."/>
        </authorList>
    </citation>
    <scope>NUCLEOTIDE SEQUENCE [LARGE SCALE GENOMIC DNA]</scope>
    <source>
        <strain evidence="12 13">DJ1R-1</strain>
    </source>
</reference>
<dbReference type="InterPro" id="IPR002292">
    <property type="entry name" value="Orn/put_carbamltrans"/>
</dbReference>
<dbReference type="GO" id="GO:0042450">
    <property type="term" value="P:L-arginine biosynthetic process via ornithine"/>
    <property type="evidence" value="ECO:0007669"/>
    <property type="project" value="UniProtKB-UniRule"/>
</dbReference>
<evidence type="ECO:0000313" key="12">
    <source>
        <dbReference type="EMBL" id="TFU05875.1"/>
    </source>
</evidence>
<comment type="similarity">
    <text evidence="2">Belongs to the aspartate/ornithine carbamoyltransferase superfamily. OTCase family.</text>
</comment>
<dbReference type="GO" id="GO:0016597">
    <property type="term" value="F:amino acid binding"/>
    <property type="evidence" value="ECO:0007669"/>
    <property type="project" value="InterPro"/>
</dbReference>
<dbReference type="PROSITE" id="PS00097">
    <property type="entry name" value="CARBAMOYLTRANSFERASE"/>
    <property type="match status" value="1"/>
</dbReference>
<dbReference type="GO" id="GO:0004585">
    <property type="term" value="F:ornithine carbamoyltransferase activity"/>
    <property type="evidence" value="ECO:0007669"/>
    <property type="project" value="UniProtKB-UniRule"/>
</dbReference>
<keyword evidence="4" id="KW-0963">Cytoplasm</keyword>
<dbReference type="RefSeq" id="WP_135244599.1">
    <property type="nucleotide sequence ID" value="NZ_SIHO01000001.1"/>
</dbReference>
<comment type="function">
    <text evidence="1">Reversibly catalyzes the transfer of the carbamoyl group from carbamoyl phosphate (CP) to the N(epsilon) atom of ornithine (ORN) to produce L-citrulline.</text>
</comment>